<evidence type="ECO:0000313" key="4">
    <source>
        <dbReference type="Proteomes" id="UP000572051"/>
    </source>
</evidence>
<feature type="region of interest" description="Disordered" evidence="1">
    <location>
        <begin position="129"/>
        <end position="160"/>
    </location>
</feature>
<dbReference type="RefSeq" id="WP_179821232.1">
    <property type="nucleotide sequence ID" value="NZ_JACCFS010000001.1"/>
</dbReference>
<keyword evidence="2" id="KW-0812">Transmembrane</keyword>
<keyword evidence="4" id="KW-1185">Reference proteome</keyword>
<name>A0A7Z0EK87_9ACTN</name>
<organism evidence="3 4">
    <name type="scientific">Nocardiopsis aegyptia</name>
    <dbReference type="NCBI Taxonomy" id="220378"/>
    <lineage>
        <taxon>Bacteria</taxon>
        <taxon>Bacillati</taxon>
        <taxon>Actinomycetota</taxon>
        <taxon>Actinomycetes</taxon>
        <taxon>Streptosporangiales</taxon>
        <taxon>Nocardiopsidaceae</taxon>
        <taxon>Nocardiopsis</taxon>
    </lineage>
</organism>
<dbReference type="AlphaFoldDB" id="A0A7Z0EK87"/>
<evidence type="ECO:0000313" key="3">
    <source>
        <dbReference type="EMBL" id="NYJ33156.1"/>
    </source>
</evidence>
<dbReference type="EMBL" id="JACCFS010000001">
    <property type="protein sequence ID" value="NYJ33156.1"/>
    <property type="molecule type" value="Genomic_DNA"/>
</dbReference>
<evidence type="ECO:0000256" key="1">
    <source>
        <dbReference type="SAM" id="MobiDB-lite"/>
    </source>
</evidence>
<comment type="caution">
    <text evidence="3">The sequence shown here is derived from an EMBL/GenBank/DDBJ whole genome shotgun (WGS) entry which is preliminary data.</text>
</comment>
<feature type="compositionally biased region" description="Polar residues" evidence="1">
    <location>
        <begin position="136"/>
        <end position="158"/>
    </location>
</feature>
<keyword evidence="2" id="KW-1133">Transmembrane helix</keyword>
<reference evidence="3 4" key="1">
    <citation type="submission" date="2020-07" db="EMBL/GenBank/DDBJ databases">
        <title>Sequencing the genomes of 1000 actinobacteria strains.</title>
        <authorList>
            <person name="Klenk H.-P."/>
        </authorList>
    </citation>
    <scope>NUCLEOTIDE SEQUENCE [LARGE SCALE GENOMIC DNA]</scope>
    <source>
        <strain evidence="3 4">DSM 44442</strain>
    </source>
</reference>
<gene>
    <name evidence="3" type="ORF">HNR10_001037</name>
</gene>
<evidence type="ECO:0000256" key="2">
    <source>
        <dbReference type="SAM" id="Phobius"/>
    </source>
</evidence>
<keyword evidence="2" id="KW-0472">Membrane</keyword>
<proteinExistence type="predicted"/>
<sequence>MAPETDERPPHGPPGADGSWWALGLSVAVVAVLVTGWPLLDAALPDTEPVPSGRTLQVGSSQEVEARFTLRQDGWDLHSGTSTAERVYHFSRGPAELTLTTVTPTTAVPPTAPELWRGLDRTLRARDGSARLGAPDTTTAQDGTRGLTGTLTSDTESGTAVLYPSPDGRFAVSMTLAGRDATRADLAAVDDVLTSITFHQEDV</sequence>
<feature type="transmembrane region" description="Helical" evidence="2">
    <location>
        <begin position="20"/>
        <end position="40"/>
    </location>
</feature>
<protein>
    <submittedName>
        <fullName evidence="3">Uncharacterized protein</fullName>
    </submittedName>
</protein>
<dbReference type="Proteomes" id="UP000572051">
    <property type="component" value="Unassembled WGS sequence"/>
</dbReference>
<accession>A0A7Z0EK87</accession>